<evidence type="ECO:0000256" key="1">
    <source>
        <dbReference type="SAM" id="MobiDB-lite"/>
    </source>
</evidence>
<keyword evidence="2" id="KW-0614">Plasmid</keyword>
<geneLocation type="plasmid" evidence="2 3">
    <name>pRHL1</name>
</geneLocation>
<evidence type="ECO:0000313" key="3">
    <source>
        <dbReference type="Proteomes" id="UP000008710"/>
    </source>
</evidence>
<evidence type="ECO:0000313" key="2">
    <source>
        <dbReference type="EMBL" id="ABG99152.1"/>
    </source>
</evidence>
<accession>Q0RZY4</accession>
<dbReference type="Proteomes" id="UP000008710">
    <property type="component" value="Plasmid pRHL1"/>
</dbReference>
<gene>
    <name evidence="2" type="ordered locus">RHA1_ro08105</name>
</gene>
<dbReference type="HOGENOM" id="CLU_846988_0_0_11"/>
<proteinExistence type="predicted"/>
<reference evidence="3" key="1">
    <citation type="journal article" date="2006" name="Proc. Natl. Acad. Sci. U.S.A.">
        <title>The complete genome of Rhodococcus sp. RHA1 provides insights into a catabolic powerhouse.</title>
        <authorList>
            <person name="McLeod M.P."/>
            <person name="Warren R.L."/>
            <person name="Hsiao W.W.L."/>
            <person name="Araki N."/>
            <person name="Myhre M."/>
            <person name="Fernandes C."/>
            <person name="Miyazawa D."/>
            <person name="Wong W."/>
            <person name="Lillquist A.L."/>
            <person name="Wang D."/>
            <person name="Dosanjh M."/>
            <person name="Hara H."/>
            <person name="Petrescu A."/>
            <person name="Morin R.D."/>
            <person name="Yang G."/>
            <person name="Stott J.M."/>
            <person name="Schein J.E."/>
            <person name="Shin H."/>
            <person name="Smailus D."/>
            <person name="Siddiqui A.S."/>
            <person name="Marra M.A."/>
            <person name="Jones S.J.M."/>
            <person name="Holt R."/>
            <person name="Brinkman F.S.L."/>
            <person name="Miyauchi K."/>
            <person name="Fukuda M."/>
            <person name="Davies J.E."/>
            <person name="Mohn W.W."/>
            <person name="Eltis L.D."/>
        </authorList>
    </citation>
    <scope>NUCLEOTIDE SEQUENCE [LARGE SCALE GENOMIC DNA]</scope>
    <source>
        <plasmid evidence="3">pRHL1</plasmid>
    </source>
</reference>
<name>Q0RZY4_RHOJR</name>
<feature type="region of interest" description="Disordered" evidence="1">
    <location>
        <begin position="12"/>
        <end position="57"/>
    </location>
</feature>
<organism evidence="2 3">
    <name type="scientific">Rhodococcus jostii (strain RHA1)</name>
    <dbReference type="NCBI Taxonomy" id="101510"/>
    <lineage>
        <taxon>Bacteria</taxon>
        <taxon>Bacillati</taxon>
        <taxon>Actinomycetota</taxon>
        <taxon>Actinomycetes</taxon>
        <taxon>Mycobacteriales</taxon>
        <taxon>Nocardiaceae</taxon>
        <taxon>Rhodococcus</taxon>
    </lineage>
</organism>
<protein>
    <submittedName>
        <fullName evidence="2">Uncharacterized protein</fullName>
    </submittedName>
</protein>
<dbReference type="AlphaFoldDB" id="Q0RZY4"/>
<dbReference type="EMBL" id="CP000432">
    <property type="protein sequence ID" value="ABG99152.1"/>
    <property type="molecule type" value="Genomic_DNA"/>
</dbReference>
<sequence length="328" mass="36736">MSFLLVKDQSRVGYDTTSTGRAGASSHPAGKLGRGRQRNRGPTGQVKLPGMALGPTRRTRAHPVDLENLAYAAQELREALIPLHGITPDRRDAADTELRDRARQAQERFFAAVAGLPRRERRLARHWENAAVLRYRHGLEVFARAEDLGADMLAQLATHRRPSVPALTELGDACTHARTLDQHQRPEIFGAVPRSATRRLRTAPGDSAGADHDRATERSCIVDQAELRWRIRRDLTSLLVENVLAGDGISREAERHLVPWLKLACETLDSPMSIDGLEDVAAQWRERRRPYMLAAADRADVIIVDPIPRRRATLWWRLVHGDEPPPPL</sequence>
<dbReference type="KEGG" id="rha:RHA1_ro08105"/>